<dbReference type="Pfam" id="PF01704">
    <property type="entry name" value="UDPGP"/>
    <property type="match status" value="1"/>
</dbReference>
<dbReference type="VEuPathDB" id="AmoebaDB:KM1_155760"/>
<dbReference type="InterPro" id="IPR039741">
    <property type="entry name" value="UDP-sugar_pyrophosphorylase"/>
</dbReference>
<dbReference type="VEuPathDB" id="AmoebaDB:EHI_021200"/>
<protein>
    <recommendedName>
        <fullName evidence="3">UDP-N-acetylglucosamine diphosphorylase</fullName>
        <ecNumber evidence="3">2.7.7.23</ecNumber>
    </recommendedName>
</protein>
<dbReference type="EC" id="2.7.7.23" evidence="3"/>
<comment type="pathway">
    <text evidence="1">Nucleotide-sugar biosynthesis; UDP-N-acetyl-alpha-D-glucosamine biosynthesis; UDP-N-acetyl-alpha-D-glucosamine from N-acetyl-alpha-D-glucosamine 1-phosphate: step 1/1.</text>
</comment>
<dbReference type="EMBL" id="BDEQ01000001">
    <property type="protein sequence ID" value="GAT94504.1"/>
    <property type="molecule type" value="Genomic_DNA"/>
</dbReference>
<dbReference type="AlphaFoldDB" id="A0A5K1UN41"/>
<accession>A0A5K1UN41</accession>
<evidence type="ECO:0000313" key="7">
    <source>
        <dbReference type="EMBL" id="GAT94504.1"/>
    </source>
</evidence>
<dbReference type="CDD" id="cd04193">
    <property type="entry name" value="UDPGlcNAc_PPase"/>
    <property type="match status" value="1"/>
</dbReference>
<comment type="caution">
    <text evidence="7">The sequence shown here is derived from an EMBL/GenBank/DDBJ whole genome shotgun (WGS) entry which is preliminary data.</text>
</comment>
<evidence type="ECO:0000256" key="3">
    <source>
        <dbReference type="ARBA" id="ARBA00012457"/>
    </source>
</evidence>
<dbReference type="SMR" id="A0A5K1UN41"/>
<dbReference type="PANTHER" id="PTHR11952">
    <property type="entry name" value="UDP- GLUCOSE PYROPHOSPHORYLASE"/>
    <property type="match status" value="1"/>
</dbReference>
<dbReference type="VEuPathDB" id="AmoebaDB:KM1_155870"/>
<comment type="similarity">
    <text evidence="2">Belongs to the UDPGP type 1 family.</text>
</comment>
<reference evidence="7 8" key="1">
    <citation type="submission" date="2016-05" db="EMBL/GenBank/DDBJ databases">
        <title>First whole genome sequencing of Entamoeba histolytica HM1:IMSS-clone-6.</title>
        <authorList>
            <person name="Mukherjee Avik.K."/>
            <person name="Izumyama S."/>
            <person name="Nakada-Tsukui K."/>
            <person name="Nozaki T."/>
        </authorList>
    </citation>
    <scope>NUCLEOTIDE SEQUENCE [LARGE SCALE GENOMIC DNA]</scope>
    <source>
        <strain evidence="7 8">HM1:IMSS clone 6</strain>
    </source>
</reference>
<name>A0A5K1UN41_ENTHI</name>
<dbReference type="PANTHER" id="PTHR11952:SF2">
    <property type="entry name" value="LD24639P"/>
    <property type="match status" value="1"/>
</dbReference>
<dbReference type="GO" id="GO:0006048">
    <property type="term" value="P:UDP-N-acetylglucosamine biosynthetic process"/>
    <property type="evidence" value="ECO:0007669"/>
    <property type="project" value="TreeGrafter"/>
</dbReference>
<keyword evidence="4" id="KW-0808">Transferase</keyword>
<evidence type="ECO:0000256" key="2">
    <source>
        <dbReference type="ARBA" id="ARBA00010401"/>
    </source>
</evidence>
<dbReference type="Proteomes" id="UP000078387">
    <property type="component" value="Unassembled WGS sequence"/>
</dbReference>
<proteinExistence type="inferred from homology"/>
<evidence type="ECO:0000256" key="5">
    <source>
        <dbReference type="ARBA" id="ARBA00022695"/>
    </source>
</evidence>
<dbReference type="VEuPathDB" id="AmoebaDB:EHI5A_035190"/>
<evidence type="ECO:0000256" key="1">
    <source>
        <dbReference type="ARBA" id="ARBA00005208"/>
    </source>
</evidence>
<dbReference type="GO" id="GO:0003977">
    <property type="term" value="F:UDP-N-acetylglucosamine diphosphorylase activity"/>
    <property type="evidence" value="ECO:0007669"/>
    <property type="project" value="UniProtKB-EC"/>
</dbReference>
<comment type="catalytic activity">
    <reaction evidence="6">
        <text>N-acetyl-alpha-D-glucosamine 1-phosphate + UTP + H(+) = UDP-N-acetyl-alpha-D-glucosamine + diphosphate</text>
        <dbReference type="Rhea" id="RHEA:13509"/>
        <dbReference type="ChEBI" id="CHEBI:15378"/>
        <dbReference type="ChEBI" id="CHEBI:33019"/>
        <dbReference type="ChEBI" id="CHEBI:46398"/>
        <dbReference type="ChEBI" id="CHEBI:57705"/>
        <dbReference type="ChEBI" id="CHEBI:57776"/>
        <dbReference type="EC" id="2.7.7.23"/>
    </reaction>
</comment>
<sequence length="401" mass="46277">MTYQPVDITTNTIPVTKEHYYRGLELISQGKTALITLAGGQGSRLGFEHPKGMFVLPFEIPKSIFQMTSERLLRLQELASEYSHQKNVMIHWFLMTNEETIEEINNYFKEHQYFGLSSEQIHCFPQGMLPVVDFNGKILYEKKDKPYMAPNGHGGLFKALKDNGILEFMNEKGIKYSVAHNVDNILCKDVDPNMIGYMDLLQSEICIKIVKKGFKEEKVGVLVKEQERIKVVEYTELTDELNKQLSNGEFIYNCGHISINGYSTSFLEKAAEYQLPYHIAKKKVPFVNEQGIVIHPSENNGIKKEMFFFDVFPLATKVSIFEIQRFIEFSALKNSLNESFDNVNTVKRDWYRLNIYYLKKAGAIVDDSKSPICEISFRKSFEEEGLKEFKGKTIQLPFILQ</sequence>
<dbReference type="InterPro" id="IPR029044">
    <property type="entry name" value="Nucleotide-diphossugar_trans"/>
</dbReference>
<evidence type="ECO:0000313" key="8">
    <source>
        <dbReference type="Proteomes" id="UP000078387"/>
    </source>
</evidence>
<dbReference type="OMA" id="YFQVDNP"/>
<evidence type="ECO:0000256" key="6">
    <source>
        <dbReference type="ARBA" id="ARBA00048493"/>
    </source>
</evidence>
<organism evidence="7 8">
    <name type="scientific">Entamoeba histolytica</name>
    <dbReference type="NCBI Taxonomy" id="5759"/>
    <lineage>
        <taxon>Eukaryota</taxon>
        <taxon>Amoebozoa</taxon>
        <taxon>Evosea</taxon>
        <taxon>Archamoebae</taxon>
        <taxon>Mastigamoebida</taxon>
        <taxon>Entamoebidae</taxon>
        <taxon>Entamoeba</taxon>
    </lineage>
</organism>
<keyword evidence="5" id="KW-0548">Nucleotidyltransferase</keyword>
<dbReference type="SUPFAM" id="SSF53448">
    <property type="entry name" value="Nucleotide-diphospho-sugar transferases"/>
    <property type="match status" value="1"/>
</dbReference>
<dbReference type="Gene3D" id="3.90.550.10">
    <property type="entry name" value="Spore Coat Polysaccharide Biosynthesis Protein SpsA, Chain A"/>
    <property type="match status" value="1"/>
</dbReference>
<dbReference type="FunFam" id="3.90.550.10:FF:000316">
    <property type="entry name" value="UDP-N-acetylglucosamine pyrophosphorylase putative"/>
    <property type="match status" value="1"/>
</dbReference>
<dbReference type="InterPro" id="IPR002618">
    <property type="entry name" value="UDPGP_fam"/>
</dbReference>
<gene>
    <name evidence="7" type="ORF">CL6EHI_021200</name>
</gene>
<evidence type="ECO:0000256" key="4">
    <source>
        <dbReference type="ARBA" id="ARBA00022679"/>
    </source>
</evidence>